<evidence type="ECO:0000313" key="2">
    <source>
        <dbReference type="Proteomes" id="UP001054945"/>
    </source>
</evidence>
<protein>
    <recommendedName>
        <fullName evidence="3">Secreted protein</fullName>
    </recommendedName>
</protein>
<dbReference type="Proteomes" id="UP001054945">
    <property type="component" value="Unassembled WGS sequence"/>
</dbReference>
<proteinExistence type="predicted"/>
<evidence type="ECO:0000313" key="1">
    <source>
        <dbReference type="EMBL" id="GIY93405.1"/>
    </source>
</evidence>
<sequence length="66" mass="7251">MSFAQFVLFQVAAPLVGSGLRQLIHSKGYVQSETNRFITGSQQCLSLSSGRCFKRSPDERTSGVKI</sequence>
<evidence type="ECO:0008006" key="3">
    <source>
        <dbReference type="Google" id="ProtNLM"/>
    </source>
</evidence>
<accession>A0AAV4XHI5</accession>
<dbReference type="AlphaFoldDB" id="A0AAV4XHI5"/>
<comment type="caution">
    <text evidence="1">The sequence shown here is derived from an EMBL/GenBank/DDBJ whole genome shotgun (WGS) entry which is preliminary data.</text>
</comment>
<gene>
    <name evidence="1" type="ORF">CEXT_327441</name>
</gene>
<dbReference type="EMBL" id="BPLR01017658">
    <property type="protein sequence ID" value="GIY93405.1"/>
    <property type="molecule type" value="Genomic_DNA"/>
</dbReference>
<keyword evidence="2" id="KW-1185">Reference proteome</keyword>
<name>A0AAV4XHI5_CAEEX</name>
<reference evidence="1 2" key="1">
    <citation type="submission" date="2021-06" db="EMBL/GenBank/DDBJ databases">
        <title>Caerostris extrusa draft genome.</title>
        <authorList>
            <person name="Kono N."/>
            <person name="Arakawa K."/>
        </authorList>
    </citation>
    <scope>NUCLEOTIDE SEQUENCE [LARGE SCALE GENOMIC DNA]</scope>
</reference>
<organism evidence="1 2">
    <name type="scientific">Caerostris extrusa</name>
    <name type="common">Bark spider</name>
    <name type="synonym">Caerostris bankana</name>
    <dbReference type="NCBI Taxonomy" id="172846"/>
    <lineage>
        <taxon>Eukaryota</taxon>
        <taxon>Metazoa</taxon>
        <taxon>Ecdysozoa</taxon>
        <taxon>Arthropoda</taxon>
        <taxon>Chelicerata</taxon>
        <taxon>Arachnida</taxon>
        <taxon>Araneae</taxon>
        <taxon>Araneomorphae</taxon>
        <taxon>Entelegynae</taxon>
        <taxon>Araneoidea</taxon>
        <taxon>Araneidae</taxon>
        <taxon>Caerostris</taxon>
    </lineage>
</organism>